<evidence type="ECO:0000313" key="2">
    <source>
        <dbReference type="Proteomes" id="UP000824120"/>
    </source>
</evidence>
<evidence type="ECO:0000313" key="1">
    <source>
        <dbReference type="EMBL" id="KAG5629663.1"/>
    </source>
</evidence>
<organism evidence="1 2">
    <name type="scientific">Solanum commersonii</name>
    <name type="common">Commerson's wild potato</name>
    <name type="synonym">Commerson's nightshade</name>
    <dbReference type="NCBI Taxonomy" id="4109"/>
    <lineage>
        <taxon>Eukaryota</taxon>
        <taxon>Viridiplantae</taxon>
        <taxon>Streptophyta</taxon>
        <taxon>Embryophyta</taxon>
        <taxon>Tracheophyta</taxon>
        <taxon>Spermatophyta</taxon>
        <taxon>Magnoliopsida</taxon>
        <taxon>eudicotyledons</taxon>
        <taxon>Gunneridae</taxon>
        <taxon>Pentapetalae</taxon>
        <taxon>asterids</taxon>
        <taxon>lamiids</taxon>
        <taxon>Solanales</taxon>
        <taxon>Solanaceae</taxon>
        <taxon>Solanoideae</taxon>
        <taxon>Solaneae</taxon>
        <taxon>Solanum</taxon>
    </lineage>
</organism>
<name>A0A9J6AZY9_SOLCO</name>
<dbReference type="Proteomes" id="UP000824120">
    <property type="component" value="Chromosome 1"/>
</dbReference>
<sequence length="159" mass="18214">MLAKTFNGMSYNMSWLASVDMLAAGALVMKGNNGQRPFSTDFRGQKGNYDNKKSTLACRYCKKTRHTIGKYHKIHGFLPDFKFTKQRNFHNVVTSHEFLGDSFMTSTESKEHEKLLTRLQLAQVMKMLQRVKNKDRENNPDIIAFVNYAGITLTLNPSL</sequence>
<dbReference type="EMBL" id="JACXVP010000001">
    <property type="protein sequence ID" value="KAG5629663.1"/>
    <property type="molecule type" value="Genomic_DNA"/>
</dbReference>
<gene>
    <name evidence="1" type="ORF">H5410_001380</name>
</gene>
<keyword evidence="2" id="KW-1185">Reference proteome</keyword>
<comment type="caution">
    <text evidence="1">The sequence shown here is derived from an EMBL/GenBank/DDBJ whole genome shotgun (WGS) entry which is preliminary data.</text>
</comment>
<dbReference type="AlphaFoldDB" id="A0A9J6AZY9"/>
<reference evidence="1 2" key="1">
    <citation type="submission" date="2020-09" db="EMBL/GenBank/DDBJ databases">
        <title>De no assembly of potato wild relative species, Solanum commersonii.</title>
        <authorList>
            <person name="Cho K."/>
        </authorList>
    </citation>
    <scope>NUCLEOTIDE SEQUENCE [LARGE SCALE GENOMIC DNA]</scope>
    <source>
        <strain evidence="1">LZ3.2</strain>
        <tissue evidence="1">Leaf</tissue>
    </source>
</reference>
<protein>
    <submittedName>
        <fullName evidence="1">Uncharacterized protein</fullName>
    </submittedName>
</protein>
<proteinExistence type="predicted"/>
<dbReference type="OrthoDB" id="1328577at2759"/>
<accession>A0A9J6AZY9</accession>